<accession>A0AA95GFA7</accession>
<feature type="region of interest" description="Disordered" evidence="1">
    <location>
        <begin position="1"/>
        <end position="44"/>
    </location>
</feature>
<dbReference type="RefSeq" id="WP_280629688.1">
    <property type="nucleotide sequence ID" value="NZ_CP123498.1"/>
</dbReference>
<sequence length="44" mass="5095">MTDKKNVTEDMIRQDHMAPKIIRPIQQPKSTQPENSEGDKKSKD</sequence>
<dbReference type="Proteomes" id="UP001177597">
    <property type="component" value="Chromosome"/>
</dbReference>
<reference evidence="2" key="1">
    <citation type="submission" date="2023-04" db="EMBL/GenBank/DDBJ databases">
        <title>Genome dynamics across the evolutionary transition to endosymbiosis.</title>
        <authorList>
            <person name="Siozios S."/>
            <person name="Nadal-Jimenez P."/>
            <person name="Azagi T."/>
            <person name="Sprong H."/>
            <person name="Frost C.L."/>
            <person name="Parratt S.R."/>
            <person name="Taylor G."/>
            <person name="Brettell L."/>
            <person name="Lew K.C."/>
            <person name="Croft L."/>
            <person name="King K.C."/>
            <person name="Brockhurst M.A."/>
            <person name="Hypsa V."/>
            <person name="Novakova E."/>
            <person name="Darby A.C."/>
            <person name="Hurst G.D.D."/>
        </authorList>
    </citation>
    <scope>NUCLEOTIDE SEQUENCE</scope>
    <source>
        <strain evidence="2">AIh</strain>
    </source>
</reference>
<organism evidence="2 3">
    <name type="scientific">Arsenophonus nasoniae</name>
    <name type="common">son-killer infecting Nasonia vitripennis</name>
    <dbReference type="NCBI Taxonomy" id="638"/>
    <lineage>
        <taxon>Bacteria</taxon>
        <taxon>Pseudomonadati</taxon>
        <taxon>Pseudomonadota</taxon>
        <taxon>Gammaproteobacteria</taxon>
        <taxon>Enterobacterales</taxon>
        <taxon>Morganellaceae</taxon>
        <taxon>Arsenophonus</taxon>
    </lineage>
</organism>
<protein>
    <submittedName>
        <fullName evidence="2">Uncharacterized protein</fullName>
    </submittedName>
</protein>
<dbReference type="EMBL" id="CP123498">
    <property type="protein sequence ID" value="WGL95983.1"/>
    <property type="molecule type" value="Genomic_DNA"/>
</dbReference>
<name>A0AA95GFA7_9GAMM</name>
<feature type="compositionally biased region" description="Basic and acidic residues" evidence="1">
    <location>
        <begin position="1"/>
        <end position="18"/>
    </location>
</feature>
<gene>
    <name evidence="2" type="ORF">QE207_05195</name>
</gene>
<proteinExistence type="predicted"/>
<evidence type="ECO:0000256" key="1">
    <source>
        <dbReference type="SAM" id="MobiDB-lite"/>
    </source>
</evidence>
<evidence type="ECO:0000313" key="3">
    <source>
        <dbReference type="Proteomes" id="UP001177597"/>
    </source>
</evidence>
<evidence type="ECO:0000313" key="2">
    <source>
        <dbReference type="EMBL" id="WGL95983.1"/>
    </source>
</evidence>
<dbReference type="AlphaFoldDB" id="A0AA95GFA7"/>